<keyword evidence="3" id="KW-1185">Reference proteome</keyword>
<accession>A0A4C1V3V7</accession>
<dbReference type="EMBL" id="BGZK01000274">
    <property type="protein sequence ID" value="GBP33451.1"/>
    <property type="molecule type" value="Genomic_DNA"/>
</dbReference>
<protein>
    <recommendedName>
        <fullName evidence="1">Heparan sulfate-N-deacetylase N-terminal domain-containing protein</fullName>
    </recommendedName>
</protein>
<evidence type="ECO:0000259" key="1">
    <source>
        <dbReference type="Pfam" id="PF25119"/>
    </source>
</evidence>
<dbReference type="AlphaFoldDB" id="A0A4C1V3V7"/>
<dbReference type="InterPro" id="IPR056793">
    <property type="entry name" value="HSNSD_N"/>
</dbReference>
<dbReference type="Proteomes" id="UP000299102">
    <property type="component" value="Unassembled WGS sequence"/>
</dbReference>
<name>A0A4C1V3V7_EUMVA</name>
<comment type="caution">
    <text evidence="2">The sequence shown here is derived from an EMBL/GenBank/DDBJ whole genome shotgun (WGS) entry which is preliminary data.</text>
</comment>
<dbReference type="Pfam" id="PF25119">
    <property type="entry name" value="HSNSD_N"/>
    <property type="match status" value="1"/>
</dbReference>
<evidence type="ECO:0000313" key="2">
    <source>
        <dbReference type="EMBL" id="GBP33451.1"/>
    </source>
</evidence>
<reference evidence="2 3" key="1">
    <citation type="journal article" date="2019" name="Commun. Biol.">
        <title>The bagworm genome reveals a unique fibroin gene that provides high tensile strength.</title>
        <authorList>
            <person name="Kono N."/>
            <person name="Nakamura H."/>
            <person name="Ohtoshi R."/>
            <person name="Tomita M."/>
            <person name="Numata K."/>
            <person name="Arakawa K."/>
        </authorList>
    </citation>
    <scope>NUCLEOTIDE SEQUENCE [LARGE SCALE GENOMIC DNA]</scope>
</reference>
<organism evidence="2 3">
    <name type="scientific">Eumeta variegata</name>
    <name type="common">Bagworm moth</name>
    <name type="synonym">Eumeta japonica</name>
    <dbReference type="NCBI Taxonomy" id="151549"/>
    <lineage>
        <taxon>Eukaryota</taxon>
        <taxon>Metazoa</taxon>
        <taxon>Ecdysozoa</taxon>
        <taxon>Arthropoda</taxon>
        <taxon>Hexapoda</taxon>
        <taxon>Insecta</taxon>
        <taxon>Pterygota</taxon>
        <taxon>Neoptera</taxon>
        <taxon>Endopterygota</taxon>
        <taxon>Lepidoptera</taxon>
        <taxon>Glossata</taxon>
        <taxon>Ditrysia</taxon>
        <taxon>Tineoidea</taxon>
        <taxon>Psychidae</taxon>
        <taxon>Oiketicinae</taxon>
        <taxon>Eumeta</taxon>
    </lineage>
</organism>
<dbReference type="OrthoDB" id="8958249at2759"/>
<evidence type="ECO:0000313" key="3">
    <source>
        <dbReference type="Proteomes" id="UP000299102"/>
    </source>
</evidence>
<dbReference type="STRING" id="151549.A0A4C1V3V7"/>
<proteinExistence type="predicted"/>
<sequence length="170" mass="19346">MWRGGVPRPLAQCSMLAAQQAARDHRSEARLRIDAKVLVIVESAYSRLGRDIAELLVANRIRRWLIETLRMQTNKAYAAATYPSSIERTSADISVYSPLNTNGRAKWKRNTISQPRLVRHVANEFLPAARLKLPAFNLLLKLDLSNLANGGARTRIRRFAFTRPRRGRRT</sequence>
<gene>
    <name evidence="2" type="ORF">EVAR_23854_1</name>
</gene>
<feature type="domain" description="Heparan sulfate-N-deacetylase N-terminal" evidence="1">
    <location>
        <begin position="33"/>
        <end position="62"/>
    </location>
</feature>